<keyword evidence="3" id="KW-1185">Reference proteome</keyword>
<organism evidence="2 3">
    <name type="scientific">Abeliophyllum distichum</name>
    <dbReference type="NCBI Taxonomy" id="126358"/>
    <lineage>
        <taxon>Eukaryota</taxon>
        <taxon>Viridiplantae</taxon>
        <taxon>Streptophyta</taxon>
        <taxon>Embryophyta</taxon>
        <taxon>Tracheophyta</taxon>
        <taxon>Spermatophyta</taxon>
        <taxon>Magnoliopsida</taxon>
        <taxon>eudicotyledons</taxon>
        <taxon>Gunneridae</taxon>
        <taxon>Pentapetalae</taxon>
        <taxon>asterids</taxon>
        <taxon>lamiids</taxon>
        <taxon>Lamiales</taxon>
        <taxon>Oleaceae</taxon>
        <taxon>Forsythieae</taxon>
        <taxon>Abeliophyllum</taxon>
    </lineage>
</organism>
<accession>A0ABD1UKE8</accession>
<gene>
    <name evidence="2" type="ORF">Adt_10012</name>
</gene>
<dbReference type="PANTHER" id="PTHR48449:SF1">
    <property type="entry name" value="DUF1985 DOMAIN-CONTAINING PROTEIN"/>
    <property type="match status" value="1"/>
</dbReference>
<feature type="region of interest" description="Disordered" evidence="1">
    <location>
        <begin position="1"/>
        <end position="30"/>
    </location>
</feature>
<proteinExistence type="predicted"/>
<name>A0ABD1UKE8_9LAMI</name>
<evidence type="ECO:0000256" key="1">
    <source>
        <dbReference type="SAM" id="MobiDB-lite"/>
    </source>
</evidence>
<dbReference type="AlphaFoldDB" id="A0ABD1UKE8"/>
<feature type="compositionally biased region" description="Basic and acidic residues" evidence="1">
    <location>
        <begin position="1"/>
        <end position="16"/>
    </location>
</feature>
<dbReference type="PANTHER" id="PTHR48449">
    <property type="entry name" value="DUF1985 DOMAIN-CONTAINING PROTEIN"/>
    <property type="match status" value="1"/>
</dbReference>
<comment type="caution">
    <text evidence="2">The sequence shown here is derived from an EMBL/GenBank/DDBJ whole genome shotgun (WGS) entry which is preliminary data.</text>
</comment>
<evidence type="ECO:0008006" key="4">
    <source>
        <dbReference type="Google" id="ProtNLM"/>
    </source>
</evidence>
<protein>
    <recommendedName>
        <fullName evidence="4">DUF1985 domain-containing protein</fullName>
    </recommendedName>
</protein>
<sequence>MASTREKRTAAETSSRRDKKKSKKSKENDEVSYVPNKISKFELQRVFMALNDQVSDEDVVKLAKLYLISCFLYTAYYNKSVDERHMRLVDRLECDDFAWGEDLYQITLKSFKSALNLKNKKEKRTAAETSSRGDKKKSKKSKENDEVLYVPNDGIIQLTRRHGHWGNWQVHQPNDDEIWFRIGGSILGFSLDEFCLTVGL</sequence>
<dbReference type="EMBL" id="JBFOLK010000003">
    <property type="protein sequence ID" value="KAL2524958.1"/>
    <property type="molecule type" value="Genomic_DNA"/>
</dbReference>
<dbReference type="Proteomes" id="UP001604336">
    <property type="component" value="Unassembled WGS sequence"/>
</dbReference>
<evidence type="ECO:0000313" key="2">
    <source>
        <dbReference type="EMBL" id="KAL2524958.1"/>
    </source>
</evidence>
<feature type="region of interest" description="Disordered" evidence="1">
    <location>
        <begin position="122"/>
        <end position="143"/>
    </location>
</feature>
<evidence type="ECO:0000313" key="3">
    <source>
        <dbReference type="Proteomes" id="UP001604336"/>
    </source>
</evidence>
<reference evidence="3" key="1">
    <citation type="submission" date="2024-07" db="EMBL/GenBank/DDBJ databases">
        <title>Two chromosome-level genome assemblies of Korean endemic species Abeliophyllum distichum and Forsythia ovata (Oleaceae).</title>
        <authorList>
            <person name="Jang H."/>
        </authorList>
    </citation>
    <scope>NUCLEOTIDE SEQUENCE [LARGE SCALE GENOMIC DNA]</scope>
</reference>